<evidence type="ECO:0000256" key="1">
    <source>
        <dbReference type="ARBA" id="ARBA00004141"/>
    </source>
</evidence>
<dbReference type="AlphaFoldDB" id="A0A1B6D8L9"/>
<evidence type="ECO:0000256" key="4">
    <source>
        <dbReference type="ARBA" id="ARBA00022989"/>
    </source>
</evidence>
<keyword evidence="6 10" id="KW-0472">Membrane</keyword>
<evidence type="ECO:0000256" key="2">
    <source>
        <dbReference type="ARBA" id="ARBA00010663"/>
    </source>
</evidence>
<dbReference type="SUPFAM" id="SSF81321">
    <property type="entry name" value="Family A G protein-coupled receptor-like"/>
    <property type="match status" value="1"/>
</dbReference>
<dbReference type="InterPro" id="IPR000276">
    <property type="entry name" value="GPCR_Rhodpsn"/>
</dbReference>
<evidence type="ECO:0000256" key="5">
    <source>
        <dbReference type="ARBA" id="ARBA00023040"/>
    </source>
</evidence>
<keyword evidence="4 10" id="KW-1133">Transmembrane helix</keyword>
<feature type="transmembrane region" description="Helical" evidence="10">
    <location>
        <begin position="137"/>
        <end position="158"/>
    </location>
</feature>
<feature type="transmembrane region" description="Helical" evidence="10">
    <location>
        <begin position="59"/>
        <end position="78"/>
    </location>
</feature>
<dbReference type="InterPro" id="IPR017452">
    <property type="entry name" value="GPCR_Rhodpsn_7TM"/>
</dbReference>
<dbReference type="PROSITE" id="PS00237">
    <property type="entry name" value="G_PROTEIN_RECEP_F1_1"/>
    <property type="match status" value="1"/>
</dbReference>
<dbReference type="EMBL" id="GEDC01015373">
    <property type="protein sequence ID" value="JAS21925.1"/>
    <property type="molecule type" value="Transcribed_RNA"/>
</dbReference>
<sequence>MNATWMEDYANATPGAQVLLQGFQMYYTPLLVALGIVGNCLSVFVFFRTKLRKLSSSYYLSALATSDSGFLISVFITWLDLIDVPVFNMPIVCQLSVYLGQACSFLSVWFVVAFTVERFIAVRYPLKRPSMCTVTRAKAVLVVLSIFSFTLCSPYLLISAPETRVNPNSNSTVEVCTVVLSWMDVARTLNYVDLVLTLLLPFLLIVVLNTLISKTVWRLARIRRSMTLSSKKRDSSHFLGEVKRPTLARAQSRTSSSQTKVTEMLLIVSTVFICLNLPSYVIRVWAFVSEAMHTQPSDIIILQHYFNLLFTTNFGINFALYCVSGQNFRRALVSLFCPRYRRRHDNTQVTVVSEYSRSPGSLCRRRTVTINGSWREVHEMIPINK</sequence>
<evidence type="ECO:0000256" key="8">
    <source>
        <dbReference type="ARBA" id="ARBA00023224"/>
    </source>
</evidence>
<dbReference type="Gene3D" id="1.20.1070.10">
    <property type="entry name" value="Rhodopsin 7-helix transmembrane proteins"/>
    <property type="match status" value="1"/>
</dbReference>
<feature type="transmembrane region" description="Helical" evidence="10">
    <location>
        <begin position="98"/>
        <end position="116"/>
    </location>
</feature>
<keyword evidence="7 9" id="KW-0675">Receptor</keyword>
<keyword evidence="3 9" id="KW-0812">Transmembrane</keyword>
<keyword evidence="5 9" id="KW-0297">G-protein coupled receptor</keyword>
<comment type="subcellular location">
    <subcellularLocation>
        <location evidence="1">Membrane</location>
        <topology evidence="1">Multi-pass membrane protein</topology>
    </subcellularLocation>
</comment>
<feature type="transmembrane region" description="Helical" evidence="10">
    <location>
        <begin position="264"/>
        <end position="285"/>
    </location>
</feature>
<accession>A0A1B6D8L9</accession>
<feature type="domain" description="G-protein coupled receptors family 1 profile" evidence="11">
    <location>
        <begin position="38"/>
        <end position="321"/>
    </location>
</feature>
<dbReference type="GO" id="GO:0004930">
    <property type="term" value="F:G protein-coupled receptor activity"/>
    <property type="evidence" value="ECO:0007669"/>
    <property type="project" value="UniProtKB-KW"/>
</dbReference>
<organism evidence="12">
    <name type="scientific">Clastoptera arizonana</name>
    <name type="common">Arizona spittle bug</name>
    <dbReference type="NCBI Taxonomy" id="38151"/>
    <lineage>
        <taxon>Eukaryota</taxon>
        <taxon>Metazoa</taxon>
        <taxon>Ecdysozoa</taxon>
        <taxon>Arthropoda</taxon>
        <taxon>Hexapoda</taxon>
        <taxon>Insecta</taxon>
        <taxon>Pterygota</taxon>
        <taxon>Neoptera</taxon>
        <taxon>Paraneoptera</taxon>
        <taxon>Hemiptera</taxon>
        <taxon>Auchenorrhyncha</taxon>
        <taxon>Cercopoidea</taxon>
        <taxon>Clastopteridae</taxon>
        <taxon>Clastoptera</taxon>
    </lineage>
</organism>
<dbReference type="PANTHER" id="PTHR24243">
    <property type="entry name" value="G-PROTEIN COUPLED RECEPTOR"/>
    <property type="match status" value="1"/>
</dbReference>
<reference evidence="12" key="1">
    <citation type="submission" date="2015-12" db="EMBL/GenBank/DDBJ databases">
        <title>De novo transcriptome assembly of four potential Pierce s Disease insect vectors from Arizona vineyards.</title>
        <authorList>
            <person name="Tassone E.E."/>
        </authorList>
    </citation>
    <scope>NUCLEOTIDE SEQUENCE</scope>
</reference>
<feature type="transmembrane region" description="Helical" evidence="10">
    <location>
        <begin position="26"/>
        <end position="47"/>
    </location>
</feature>
<evidence type="ECO:0000259" key="11">
    <source>
        <dbReference type="PROSITE" id="PS50262"/>
    </source>
</evidence>
<proteinExistence type="inferred from homology"/>
<dbReference type="PANTHER" id="PTHR24243:SF230">
    <property type="entry name" value="G-PROTEIN COUPLED RECEPTORS FAMILY 1 PROFILE DOMAIN-CONTAINING PROTEIN"/>
    <property type="match status" value="1"/>
</dbReference>
<dbReference type="GO" id="GO:0005886">
    <property type="term" value="C:plasma membrane"/>
    <property type="evidence" value="ECO:0007669"/>
    <property type="project" value="TreeGrafter"/>
</dbReference>
<evidence type="ECO:0000256" key="6">
    <source>
        <dbReference type="ARBA" id="ARBA00023136"/>
    </source>
</evidence>
<evidence type="ECO:0000313" key="12">
    <source>
        <dbReference type="EMBL" id="JAS21925.1"/>
    </source>
</evidence>
<dbReference type="Pfam" id="PF00001">
    <property type="entry name" value="7tm_1"/>
    <property type="match status" value="1"/>
</dbReference>
<feature type="transmembrane region" description="Helical" evidence="10">
    <location>
        <begin position="305"/>
        <end position="323"/>
    </location>
</feature>
<dbReference type="PRINTS" id="PR00237">
    <property type="entry name" value="GPCRRHODOPSN"/>
</dbReference>
<dbReference type="PROSITE" id="PS50262">
    <property type="entry name" value="G_PROTEIN_RECEP_F1_2"/>
    <property type="match status" value="1"/>
</dbReference>
<name>A0A1B6D8L9_9HEMI</name>
<feature type="transmembrane region" description="Helical" evidence="10">
    <location>
        <begin position="194"/>
        <end position="217"/>
    </location>
</feature>
<gene>
    <name evidence="12" type="ORF">g.6526</name>
</gene>
<evidence type="ECO:0000256" key="10">
    <source>
        <dbReference type="SAM" id="Phobius"/>
    </source>
</evidence>
<evidence type="ECO:0000256" key="9">
    <source>
        <dbReference type="RuleBase" id="RU000688"/>
    </source>
</evidence>
<evidence type="ECO:0000256" key="7">
    <source>
        <dbReference type="ARBA" id="ARBA00023170"/>
    </source>
</evidence>
<dbReference type="CDD" id="cd14978">
    <property type="entry name" value="7tmA_FMRFamide_R-like"/>
    <property type="match status" value="1"/>
</dbReference>
<evidence type="ECO:0000256" key="3">
    <source>
        <dbReference type="ARBA" id="ARBA00022692"/>
    </source>
</evidence>
<comment type="similarity">
    <text evidence="2 9">Belongs to the G-protein coupled receptor 1 family.</text>
</comment>
<protein>
    <recommendedName>
        <fullName evidence="11">G-protein coupled receptors family 1 profile domain-containing protein</fullName>
    </recommendedName>
</protein>
<keyword evidence="8 9" id="KW-0807">Transducer</keyword>